<dbReference type="EMBL" id="JABAYA010000133">
    <property type="protein sequence ID" value="KAF7723993.1"/>
    <property type="molecule type" value="Genomic_DNA"/>
</dbReference>
<dbReference type="PROSITE" id="PS51352">
    <property type="entry name" value="THIOREDOXIN_2"/>
    <property type="match status" value="1"/>
</dbReference>
<keyword evidence="5 14" id="KW-0732">Signal</keyword>
<evidence type="ECO:0000256" key="5">
    <source>
        <dbReference type="ARBA" id="ARBA00022729"/>
    </source>
</evidence>
<proteinExistence type="predicted"/>
<dbReference type="PROSITE" id="PS51257">
    <property type="entry name" value="PROKAR_LIPOPROTEIN"/>
    <property type="match status" value="1"/>
</dbReference>
<dbReference type="InterPro" id="IPR036249">
    <property type="entry name" value="Thioredoxin-like_sf"/>
</dbReference>
<keyword evidence="2" id="KW-0813">Transport</keyword>
<organism evidence="16 17">
    <name type="scientific">Apophysomyces ossiformis</name>
    <dbReference type="NCBI Taxonomy" id="679940"/>
    <lineage>
        <taxon>Eukaryota</taxon>
        <taxon>Fungi</taxon>
        <taxon>Fungi incertae sedis</taxon>
        <taxon>Mucoromycota</taxon>
        <taxon>Mucoromycotina</taxon>
        <taxon>Mucoromycetes</taxon>
        <taxon>Mucorales</taxon>
        <taxon>Mucorineae</taxon>
        <taxon>Mucoraceae</taxon>
        <taxon>Apophysomyces</taxon>
    </lineage>
</organism>
<evidence type="ECO:0000313" key="16">
    <source>
        <dbReference type="EMBL" id="KAF7723993.1"/>
    </source>
</evidence>
<keyword evidence="9 13" id="KW-0472">Membrane</keyword>
<evidence type="ECO:0000256" key="8">
    <source>
        <dbReference type="ARBA" id="ARBA00022989"/>
    </source>
</evidence>
<dbReference type="SUPFAM" id="SSF52833">
    <property type="entry name" value="Thioredoxin-like"/>
    <property type="match status" value="1"/>
</dbReference>
<dbReference type="PROSITE" id="PS00194">
    <property type="entry name" value="THIOREDOXIN_1"/>
    <property type="match status" value="1"/>
</dbReference>
<keyword evidence="3" id="KW-0597">Phosphoprotein</keyword>
<dbReference type="AlphaFoldDB" id="A0A8H7EMD4"/>
<evidence type="ECO:0000256" key="10">
    <source>
        <dbReference type="ARBA" id="ARBA00023157"/>
    </source>
</evidence>
<dbReference type="Gene3D" id="3.40.30.10">
    <property type="entry name" value="Glutaredoxin"/>
    <property type="match status" value="1"/>
</dbReference>
<evidence type="ECO:0000256" key="3">
    <source>
        <dbReference type="ARBA" id="ARBA00022553"/>
    </source>
</evidence>
<sequence>MNLVRVLIVFALVVAGCAAQIIQVTDENFGKLMKDNAEWVLEFHAPWCGHCKRFEPKFYETEKLVRSTSVAAKFGQVDTEVNPGLAARFFISRLPTLVHIKNGQVRIIDQRDPQALVELLEYQTWRNITPVNSLVSPFSLFGIFVGYIGLAVKYVSRVSPWAVGAGLATLILMLLAIPFIFGSSDTAPQASRAMDAVSGSSQTSSHEKRSSRPKRID</sequence>
<evidence type="ECO:0000256" key="4">
    <source>
        <dbReference type="ARBA" id="ARBA00022692"/>
    </source>
</evidence>
<keyword evidence="4 13" id="KW-0812">Transmembrane</keyword>
<feature type="domain" description="Thioredoxin" evidence="15">
    <location>
        <begin position="1"/>
        <end position="125"/>
    </location>
</feature>
<dbReference type="Pfam" id="PF00085">
    <property type="entry name" value="Thioredoxin"/>
    <property type="match status" value="1"/>
</dbReference>
<keyword evidence="10" id="KW-1015">Disulfide bond</keyword>
<evidence type="ECO:0000256" key="14">
    <source>
        <dbReference type="SAM" id="SignalP"/>
    </source>
</evidence>
<keyword evidence="11" id="KW-0676">Redox-active center</keyword>
<protein>
    <recommendedName>
        <fullName evidence="15">Thioredoxin domain-containing protein</fullName>
    </recommendedName>
</protein>
<evidence type="ECO:0000256" key="6">
    <source>
        <dbReference type="ARBA" id="ARBA00022824"/>
    </source>
</evidence>
<feature type="chain" id="PRO_5034688361" description="Thioredoxin domain-containing protein" evidence="14">
    <location>
        <begin position="20"/>
        <end position="217"/>
    </location>
</feature>
<dbReference type="CDD" id="cd02961">
    <property type="entry name" value="PDI_a_family"/>
    <property type="match status" value="1"/>
</dbReference>
<dbReference type="GO" id="GO:0015036">
    <property type="term" value="F:disulfide oxidoreductase activity"/>
    <property type="evidence" value="ECO:0007669"/>
    <property type="project" value="TreeGrafter"/>
</dbReference>
<dbReference type="GO" id="GO:0005789">
    <property type="term" value="C:endoplasmic reticulum membrane"/>
    <property type="evidence" value="ECO:0007669"/>
    <property type="project" value="UniProtKB-SubCell"/>
</dbReference>
<gene>
    <name evidence="16" type="ORF">EC973_001453</name>
</gene>
<keyword evidence="6" id="KW-0256">Endoplasmic reticulum</keyword>
<name>A0A8H7EMD4_9FUNG</name>
<evidence type="ECO:0000259" key="15">
    <source>
        <dbReference type="PROSITE" id="PS51352"/>
    </source>
</evidence>
<feature type="transmembrane region" description="Helical" evidence="13">
    <location>
        <begin position="134"/>
        <end position="154"/>
    </location>
</feature>
<comment type="subcellular location">
    <subcellularLocation>
        <location evidence="1">Endoplasmic reticulum membrane</location>
        <topology evidence="1">Single-pass type I membrane protein</topology>
    </subcellularLocation>
</comment>
<dbReference type="Proteomes" id="UP000605846">
    <property type="component" value="Unassembled WGS sequence"/>
</dbReference>
<dbReference type="InterPro" id="IPR017937">
    <property type="entry name" value="Thioredoxin_CS"/>
</dbReference>
<feature type="region of interest" description="Disordered" evidence="12">
    <location>
        <begin position="192"/>
        <end position="217"/>
    </location>
</feature>
<evidence type="ECO:0000256" key="12">
    <source>
        <dbReference type="SAM" id="MobiDB-lite"/>
    </source>
</evidence>
<evidence type="ECO:0000256" key="11">
    <source>
        <dbReference type="ARBA" id="ARBA00023284"/>
    </source>
</evidence>
<dbReference type="OrthoDB" id="2121326at2759"/>
<feature type="transmembrane region" description="Helical" evidence="13">
    <location>
        <begin position="161"/>
        <end position="181"/>
    </location>
</feature>
<dbReference type="PANTHER" id="PTHR46107">
    <property type="entry name" value="DUMPY: SHORTER THAN WILD-TYPE"/>
    <property type="match status" value="1"/>
</dbReference>
<evidence type="ECO:0000256" key="9">
    <source>
        <dbReference type="ARBA" id="ARBA00023136"/>
    </source>
</evidence>
<dbReference type="InterPro" id="IPR013766">
    <property type="entry name" value="Thioredoxin_domain"/>
</dbReference>
<feature type="compositionally biased region" description="Basic and acidic residues" evidence="12">
    <location>
        <begin position="205"/>
        <end position="217"/>
    </location>
</feature>
<reference evidence="16" key="1">
    <citation type="submission" date="2020-01" db="EMBL/GenBank/DDBJ databases">
        <title>Genome Sequencing of Three Apophysomyces-Like Fungal Strains Confirms a Novel Fungal Genus in the Mucoromycota with divergent Burkholderia-like Endosymbiotic Bacteria.</title>
        <authorList>
            <person name="Stajich J.E."/>
            <person name="Macias A.M."/>
            <person name="Carter-House D."/>
            <person name="Lovett B."/>
            <person name="Kasson L.R."/>
            <person name="Berry K."/>
            <person name="Grigoriev I."/>
            <person name="Chang Y."/>
            <person name="Spatafora J."/>
            <person name="Kasson M.T."/>
        </authorList>
    </citation>
    <scope>NUCLEOTIDE SEQUENCE</scope>
    <source>
        <strain evidence="16">NRRL A-21654</strain>
    </source>
</reference>
<evidence type="ECO:0000256" key="1">
    <source>
        <dbReference type="ARBA" id="ARBA00004115"/>
    </source>
</evidence>
<dbReference type="PANTHER" id="PTHR46107:SF3">
    <property type="entry name" value="THIOREDOXIN DOMAIN-CONTAINING PROTEIN"/>
    <property type="match status" value="1"/>
</dbReference>
<evidence type="ECO:0000313" key="17">
    <source>
        <dbReference type="Proteomes" id="UP000605846"/>
    </source>
</evidence>
<keyword evidence="7" id="KW-0249">Electron transport</keyword>
<keyword evidence="17" id="KW-1185">Reference proteome</keyword>
<dbReference type="InterPro" id="IPR052454">
    <property type="entry name" value="TMX_domain-containing"/>
</dbReference>
<evidence type="ECO:0000256" key="13">
    <source>
        <dbReference type="SAM" id="Phobius"/>
    </source>
</evidence>
<evidence type="ECO:0000256" key="7">
    <source>
        <dbReference type="ARBA" id="ARBA00022982"/>
    </source>
</evidence>
<keyword evidence="8 13" id="KW-1133">Transmembrane helix</keyword>
<feature type="signal peptide" evidence="14">
    <location>
        <begin position="1"/>
        <end position="19"/>
    </location>
</feature>
<evidence type="ECO:0000256" key="2">
    <source>
        <dbReference type="ARBA" id="ARBA00022448"/>
    </source>
</evidence>
<accession>A0A8H7EMD4</accession>
<comment type="caution">
    <text evidence="16">The sequence shown here is derived from an EMBL/GenBank/DDBJ whole genome shotgun (WGS) entry which is preliminary data.</text>
</comment>